<dbReference type="InterPro" id="IPR038473">
    <property type="entry name" value="VirC2_C_sf"/>
</dbReference>
<feature type="compositionally biased region" description="Pro residues" evidence="1">
    <location>
        <begin position="62"/>
        <end position="72"/>
    </location>
</feature>
<organism evidence="2 3">
    <name type="scientific">Amaricoccus solimangrovi</name>
    <dbReference type="NCBI Taxonomy" id="2589815"/>
    <lineage>
        <taxon>Bacteria</taxon>
        <taxon>Pseudomonadati</taxon>
        <taxon>Pseudomonadota</taxon>
        <taxon>Alphaproteobacteria</taxon>
        <taxon>Rhodobacterales</taxon>
        <taxon>Paracoccaceae</taxon>
        <taxon>Amaricoccus</taxon>
    </lineage>
</organism>
<keyword evidence="3" id="KW-1185">Reference proteome</keyword>
<reference evidence="2 3" key="1">
    <citation type="submission" date="2019-06" db="EMBL/GenBank/DDBJ databases">
        <title>A novel bacterium of genus Amaricoccus, isolated from marine sediment.</title>
        <authorList>
            <person name="Huang H."/>
            <person name="Mo K."/>
            <person name="Hu Y."/>
        </authorList>
    </citation>
    <scope>NUCLEOTIDE SEQUENCE [LARGE SCALE GENOMIC DNA]</scope>
    <source>
        <strain evidence="2 3">HB172011</strain>
    </source>
</reference>
<name>A0A501WLG6_9RHOB</name>
<accession>A0A501WLG6</accession>
<feature type="compositionally biased region" description="Low complexity" evidence="1">
    <location>
        <begin position="44"/>
        <end position="61"/>
    </location>
</feature>
<gene>
    <name evidence="2" type="ORF">FJM51_19345</name>
</gene>
<evidence type="ECO:0000313" key="2">
    <source>
        <dbReference type="EMBL" id="TPE47891.1"/>
    </source>
</evidence>
<protein>
    <submittedName>
        <fullName evidence="2">Uncharacterized protein</fullName>
    </submittedName>
</protein>
<evidence type="ECO:0000313" key="3">
    <source>
        <dbReference type="Proteomes" id="UP000319255"/>
    </source>
</evidence>
<dbReference type="RefSeq" id="WP_140455779.1">
    <property type="nucleotide sequence ID" value="NZ_VFRP01000027.1"/>
</dbReference>
<dbReference type="AlphaFoldDB" id="A0A501WLG6"/>
<evidence type="ECO:0000256" key="1">
    <source>
        <dbReference type="SAM" id="MobiDB-lite"/>
    </source>
</evidence>
<dbReference type="EMBL" id="VFRP01000027">
    <property type="protein sequence ID" value="TPE47891.1"/>
    <property type="molecule type" value="Genomic_DNA"/>
</dbReference>
<sequence length="204" mass="21033">MSGLIQPPSYASLRAQLNKSRAKAGLPDQPTAPEGTELGAEAIPSEAAGPAPALPGELPAASPSPSPPPEPAAPLEAAPRKPARRVADGATGGRKVYKFRVPVPVAAPGSEFAKLIDAYGEADAMGMILSSALDAWIGGYGAGAIVLDQPAYPVTGRAFGTTRRFPDALVADVRRRIDPYDRRADGFIAQRIAVSALSAWLAKG</sequence>
<feature type="region of interest" description="Disordered" evidence="1">
    <location>
        <begin position="1"/>
        <end position="89"/>
    </location>
</feature>
<dbReference type="Proteomes" id="UP000319255">
    <property type="component" value="Unassembled WGS sequence"/>
</dbReference>
<dbReference type="Gene3D" id="1.10.1220.190">
    <property type="entry name" value="VirC2, RHH domain"/>
    <property type="match status" value="1"/>
</dbReference>
<comment type="caution">
    <text evidence="2">The sequence shown here is derived from an EMBL/GenBank/DDBJ whole genome shotgun (WGS) entry which is preliminary data.</text>
</comment>
<proteinExistence type="predicted"/>
<dbReference type="SUPFAM" id="SSF47598">
    <property type="entry name" value="Ribbon-helix-helix"/>
    <property type="match status" value="1"/>
</dbReference>
<dbReference type="GO" id="GO:0006355">
    <property type="term" value="P:regulation of DNA-templated transcription"/>
    <property type="evidence" value="ECO:0007669"/>
    <property type="project" value="InterPro"/>
</dbReference>
<dbReference type="InterPro" id="IPR010985">
    <property type="entry name" value="Ribbon_hlx_hlx"/>
</dbReference>